<evidence type="ECO:0000313" key="2">
    <source>
        <dbReference type="EMBL" id="KAB2344873.1"/>
    </source>
</evidence>
<protein>
    <submittedName>
        <fullName evidence="2">Uncharacterized protein</fullName>
    </submittedName>
</protein>
<dbReference type="AlphaFoldDB" id="A0A6H9YKC9"/>
<keyword evidence="3" id="KW-1185">Reference proteome</keyword>
<gene>
    <name evidence="2" type="ORF">F8566_30240</name>
</gene>
<feature type="compositionally biased region" description="Pro residues" evidence="1">
    <location>
        <begin position="127"/>
        <end position="137"/>
    </location>
</feature>
<accession>A0A6H9YKC9</accession>
<comment type="caution">
    <text evidence="2">The sequence shown here is derived from an EMBL/GenBank/DDBJ whole genome shotgun (WGS) entry which is preliminary data.</text>
</comment>
<organism evidence="2 3">
    <name type="scientific">Actinomadura rudentiformis</name>
    <dbReference type="NCBI Taxonomy" id="359158"/>
    <lineage>
        <taxon>Bacteria</taxon>
        <taxon>Bacillati</taxon>
        <taxon>Actinomycetota</taxon>
        <taxon>Actinomycetes</taxon>
        <taxon>Streptosporangiales</taxon>
        <taxon>Thermomonosporaceae</taxon>
        <taxon>Actinomadura</taxon>
    </lineage>
</organism>
<proteinExistence type="predicted"/>
<sequence>MISDARGEAAKTRTTAKQAAADQARAELTTEIGKALGLITDEDAAPDPAQLTEQLVAAQNDARRRTIELAVYQAAGRLGADPDVVLDSRAFADSVADLDPKDEAFTARLTEQIASAMEANPRLRVAPPAPEPEPAPAPQAAGGEFPGAPATSAAVTEAALAQMTPEQITAAFEDGRLTHLL</sequence>
<feature type="compositionally biased region" description="Low complexity" evidence="1">
    <location>
        <begin position="12"/>
        <end position="22"/>
    </location>
</feature>
<feature type="compositionally biased region" description="Basic and acidic residues" evidence="1">
    <location>
        <begin position="1"/>
        <end position="11"/>
    </location>
</feature>
<dbReference type="Proteomes" id="UP000468735">
    <property type="component" value="Unassembled WGS sequence"/>
</dbReference>
<name>A0A6H9YKC9_9ACTN</name>
<dbReference type="EMBL" id="WBMT01000015">
    <property type="protein sequence ID" value="KAB2344873.1"/>
    <property type="molecule type" value="Genomic_DNA"/>
</dbReference>
<feature type="compositionally biased region" description="Low complexity" evidence="1">
    <location>
        <begin position="138"/>
        <end position="153"/>
    </location>
</feature>
<feature type="region of interest" description="Disordered" evidence="1">
    <location>
        <begin position="124"/>
        <end position="153"/>
    </location>
</feature>
<dbReference type="OrthoDB" id="4546967at2"/>
<evidence type="ECO:0000256" key="1">
    <source>
        <dbReference type="SAM" id="MobiDB-lite"/>
    </source>
</evidence>
<reference evidence="2 3" key="1">
    <citation type="submission" date="2019-09" db="EMBL/GenBank/DDBJ databases">
        <title>Actinomadura physcomitrii sp. nov., a novel actinomycete isolated from moss [Physcomitrium sphaericum (Ludw) Fuernr].</title>
        <authorList>
            <person name="Zhuang X."/>
            <person name="Liu C."/>
        </authorList>
    </citation>
    <scope>NUCLEOTIDE SEQUENCE [LARGE SCALE GENOMIC DNA]</scope>
    <source>
        <strain evidence="2 3">HMC1</strain>
    </source>
</reference>
<feature type="region of interest" description="Disordered" evidence="1">
    <location>
        <begin position="1"/>
        <end position="22"/>
    </location>
</feature>
<evidence type="ECO:0000313" key="3">
    <source>
        <dbReference type="Proteomes" id="UP000468735"/>
    </source>
</evidence>